<evidence type="ECO:0000256" key="8">
    <source>
        <dbReference type="ARBA" id="ARBA00023136"/>
    </source>
</evidence>
<dbReference type="SUPFAM" id="SSF161098">
    <property type="entry name" value="MetI-like"/>
    <property type="match status" value="1"/>
</dbReference>
<evidence type="ECO:0000259" key="10">
    <source>
        <dbReference type="PROSITE" id="PS50928"/>
    </source>
</evidence>
<dbReference type="GO" id="GO:0055085">
    <property type="term" value="P:transmembrane transport"/>
    <property type="evidence" value="ECO:0007669"/>
    <property type="project" value="InterPro"/>
</dbReference>
<dbReference type="CDD" id="cd06261">
    <property type="entry name" value="TM_PBP2"/>
    <property type="match status" value="1"/>
</dbReference>
<evidence type="ECO:0000256" key="2">
    <source>
        <dbReference type="ARBA" id="ARBA00022448"/>
    </source>
</evidence>
<evidence type="ECO:0000256" key="1">
    <source>
        <dbReference type="ARBA" id="ARBA00004651"/>
    </source>
</evidence>
<dbReference type="InterPro" id="IPR035906">
    <property type="entry name" value="MetI-like_sf"/>
</dbReference>
<feature type="domain" description="ABC transmembrane type-1" evidence="10">
    <location>
        <begin position="158"/>
        <end position="354"/>
    </location>
</feature>
<feature type="transmembrane region" description="Helical" evidence="9">
    <location>
        <begin position="162"/>
        <end position="185"/>
    </location>
</feature>
<dbReference type="Gene3D" id="1.10.3720.10">
    <property type="entry name" value="MetI-like"/>
    <property type="match status" value="1"/>
</dbReference>
<dbReference type="GO" id="GO:0015833">
    <property type="term" value="P:peptide transport"/>
    <property type="evidence" value="ECO:0007669"/>
    <property type="project" value="UniProtKB-KW"/>
</dbReference>
<proteinExistence type="inferred from homology"/>
<accession>A0A1W2EL24</accession>
<name>A0A1W2EL24_9RHOB</name>
<keyword evidence="12" id="KW-1185">Reference proteome</keyword>
<feature type="transmembrane region" description="Helical" evidence="9">
    <location>
        <begin position="223"/>
        <end position="243"/>
    </location>
</feature>
<evidence type="ECO:0000256" key="9">
    <source>
        <dbReference type="RuleBase" id="RU363032"/>
    </source>
</evidence>
<dbReference type="AlphaFoldDB" id="A0A1W2EL24"/>
<evidence type="ECO:0000256" key="4">
    <source>
        <dbReference type="ARBA" id="ARBA00022692"/>
    </source>
</evidence>
<dbReference type="InterPro" id="IPR000515">
    <property type="entry name" value="MetI-like"/>
</dbReference>
<dbReference type="InterPro" id="IPR025966">
    <property type="entry name" value="OppC_N"/>
</dbReference>
<dbReference type="PANTHER" id="PTHR43386">
    <property type="entry name" value="OLIGOPEPTIDE TRANSPORT SYSTEM PERMEASE PROTEIN APPC"/>
    <property type="match status" value="1"/>
</dbReference>
<keyword evidence="2 9" id="KW-0813">Transport</keyword>
<evidence type="ECO:0000256" key="6">
    <source>
        <dbReference type="ARBA" id="ARBA00022927"/>
    </source>
</evidence>
<keyword evidence="5" id="KW-0571">Peptide transport</keyword>
<keyword evidence="3" id="KW-1003">Cell membrane</keyword>
<dbReference type="PROSITE" id="PS50928">
    <property type="entry name" value="ABC_TM1"/>
    <property type="match status" value="1"/>
</dbReference>
<dbReference type="PANTHER" id="PTHR43386:SF1">
    <property type="entry name" value="D,D-DIPEPTIDE TRANSPORT SYSTEM PERMEASE PROTEIN DDPC-RELATED"/>
    <property type="match status" value="1"/>
</dbReference>
<keyword evidence="4 9" id="KW-0812">Transmembrane</keyword>
<evidence type="ECO:0000313" key="12">
    <source>
        <dbReference type="Proteomes" id="UP000192330"/>
    </source>
</evidence>
<feature type="transmembrane region" description="Helical" evidence="9">
    <location>
        <begin position="197"/>
        <end position="217"/>
    </location>
</feature>
<sequence>MTAIDMNPTELSRLQLARRVFHGNRLASISLKLFALLIALAVFAEFIAPYSPQERNRAYSDGAPMGITFVNEEGRLQPWPLVPARITSRDPVTLKRVVRTDDTERWNLKFFVRGSNYELLGLFQSDLHLFGVSGDGYLHLFGTDRLGRDIFSRTLFAFRTSLSIGVAAVLTAFVLGVAIGGMAGYLRGWFDTVIMRIIEFIQSIPTLPLWLTVAAAVPRDWTAMQVYLVMTVILALIGWTTLARRVRSRVISMHTDEHVLAGKLAGCSSTRLFLRHMLPAFTGYLIVDLTLAFSTIMIAETSLSFLGLGLREPVVSLGVMLLPAQSISAIMLTPWYLIPGLFVVVVVLLLNFIGDGVRDAADPANY</sequence>
<keyword evidence="8 9" id="KW-0472">Membrane</keyword>
<comment type="subcellular location">
    <subcellularLocation>
        <location evidence="1 9">Cell membrane</location>
        <topology evidence="1 9">Multi-pass membrane protein</topology>
    </subcellularLocation>
</comment>
<evidence type="ECO:0000256" key="5">
    <source>
        <dbReference type="ARBA" id="ARBA00022856"/>
    </source>
</evidence>
<comment type="similarity">
    <text evidence="9">Belongs to the binding-protein-dependent transport system permease family.</text>
</comment>
<dbReference type="STRING" id="1387277.SAMN06295998_1328"/>
<dbReference type="RefSeq" id="WP_084355003.1">
    <property type="nucleotide sequence ID" value="NZ_FWYD01000032.1"/>
</dbReference>
<feature type="transmembrane region" description="Helical" evidence="9">
    <location>
        <begin position="278"/>
        <end position="299"/>
    </location>
</feature>
<evidence type="ECO:0000313" key="11">
    <source>
        <dbReference type="EMBL" id="SMD10345.1"/>
    </source>
</evidence>
<dbReference type="GO" id="GO:0015031">
    <property type="term" value="P:protein transport"/>
    <property type="evidence" value="ECO:0007669"/>
    <property type="project" value="UniProtKB-KW"/>
</dbReference>
<dbReference type="EMBL" id="FWYD01000032">
    <property type="protein sequence ID" value="SMD10345.1"/>
    <property type="molecule type" value="Genomic_DNA"/>
</dbReference>
<evidence type="ECO:0000256" key="7">
    <source>
        <dbReference type="ARBA" id="ARBA00022989"/>
    </source>
</evidence>
<dbReference type="InterPro" id="IPR050366">
    <property type="entry name" value="BP-dependent_transpt_permease"/>
</dbReference>
<protein>
    <submittedName>
        <fullName evidence="11">Peptide/nickel transport system permease protein</fullName>
    </submittedName>
</protein>
<feature type="transmembrane region" description="Helical" evidence="9">
    <location>
        <begin position="26"/>
        <end position="48"/>
    </location>
</feature>
<feature type="transmembrane region" description="Helical" evidence="9">
    <location>
        <begin position="335"/>
        <end position="353"/>
    </location>
</feature>
<organism evidence="11 12">
    <name type="scientific">Primorskyibacter flagellatus</name>
    <dbReference type="NCBI Taxonomy" id="1387277"/>
    <lineage>
        <taxon>Bacteria</taxon>
        <taxon>Pseudomonadati</taxon>
        <taxon>Pseudomonadota</taxon>
        <taxon>Alphaproteobacteria</taxon>
        <taxon>Rhodobacterales</taxon>
        <taxon>Roseobacteraceae</taxon>
        <taxon>Primorskyibacter</taxon>
    </lineage>
</organism>
<keyword evidence="6" id="KW-0653">Protein transport</keyword>
<dbReference type="GO" id="GO:0005886">
    <property type="term" value="C:plasma membrane"/>
    <property type="evidence" value="ECO:0007669"/>
    <property type="project" value="UniProtKB-SubCell"/>
</dbReference>
<reference evidence="11 12" key="1">
    <citation type="submission" date="2017-04" db="EMBL/GenBank/DDBJ databases">
        <authorList>
            <person name="Afonso C.L."/>
            <person name="Miller P.J."/>
            <person name="Scott M.A."/>
            <person name="Spackman E."/>
            <person name="Goraichik I."/>
            <person name="Dimitrov K.M."/>
            <person name="Suarez D.L."/>
            <person name="Swayne D.E."/>
        </authorList>
    </citation>
    <scope>NUCLEOTIDE SEQUENCE [LARGE SCALE GENOMIC DNA]</scope>
    <source>
        <strain evidence="11 12">CGMCC 1.12644</strain>
    </source>
</reference>
<dbReference type="Proteomes" id="UP000192330">
    <property type="component" value="Unassembled WGS sequence"/>
</dbReference>
<dbReference type="Pfam" id="PF12911">
    <property type="entry name" value="OppC_N"/>
    <property type="match status" value="1"/>
</dbReference>
<dbReference type="OrthoDB" id="9766870at2"/>
<evidence type="ECO:0000256" key="3">
    <source>
        <dbReference type="ARBA" id="ARBA00022475"/>
    </source>
</evidence>
<gene>
    <name evidence="11" type="ORF">SAMN06295998_1328</name>
</gene>
<dbReference type="Pfam" id="PF00528">
    <property type="entry name" value="BPD_transp_1"/>
    <property type="match status" value="1"/>
</dbReference>
<keyword evidence="7 9" id="KW-1133">Transmembrane helix</keyword>